<keyword evidence="2" id="KW-1133">Transmembrane helix</keyword>
<keyword evidence="4" id="KW-1185">Reference proteome</keyword>
<feature type="region of interest" description="Disordered" evidence="1">
    <location>
        <begin position="1"/>
        <end position="32"/>
    </location>
</feature>
<keyword evidence="2" id="KW-0472">Membrane</keyword>
<protein>
    <recommendedName>
        <fullName evidence="5">Membrane-associated oxidoreductase</fullName>
    </recommendedName>
</protein>
<comment type="caution">
    <text evidence="3">The sequence shown here is derived from an EMBL/GenBank/DDBJ whole genome shotgun (WGS) entry which is preliminary data.</text>
</comment>
<evidence type="ECO:0000313" key="3">
    <source>
        <dbReference type="EMBL" id="MBM2617513.1"/>
    </source>
</evidence>
<dbReference type="EMBL" id="JAENHP010000005">
    <property type="protein sequence ID" value="MBM2617513.1"/>
    <property type="molecule type" value="Genomic_DNA"/>
</dbReference>
<proteinExistence type="predicted"/>
<reference evidence="3 4" key="1">
    <citation type="submission" date="2021-01" db="EMBL/GenBank/DDBJ databases">
        <title>Actinoplanes sp. nov. LDG1-06 isolated from lichen.</title>
        <authorList>
            <person name="Saeng-In P."/>
            <person name="Phongsopitanun W."/>
            <person name="Kanchanasin P."/>
            <person name="Yuki M."/>
            <person name="Kudo T."/>
            <person name="Ohkuma M."/>
            <person name="Tanasupawat S."/>
        </authorList>
    </citation>
    <scope>NUCLEOTIDE SEQUENCE [LARGE SCALE GENOMIC DNA]</scope>
    <source>
        <strain evidence="3 4">LDG1-06</strain>
    </source>
</reference>
<sequence>MPSRSQAALGRALSEGKPLALGEKTNPGRQVDQRDSKFWRGRTVPAAAVATALRAGHDVMIDGAYLIGDIDLSRVRAATKMLSITRSVISGRLQLDAATIADLDLHDSTLLRGLSAIGMNCRAINLRGVLAEDAVLMRYLSVNGPMEMHDAVVRSTLPEALDIRGASVQRSVRMDRVQVNGAVLASGIEVNGSLNFAGSKLVGAHWPVGTKDPYGEVRNRAGSDRVALTLDGAKVRGGLVLQSEVDGERFLALGLVRAVGGAFDSVNLDGGSFINYRGYSILLERCTVAGNVAFRRQAHSAGTIRLFACTIGDSLEMDSSTLEGPDGFCLTAERTEIKGPVHLRNGLSAHGAVTFMGAQIGGSVDLANSLFRCADVDARDSSFGGRRAGDTAISFENARIAGSLFIGGSFAAEGNVVLRLANVGGNFIVSGSEERKVSFSNIGRSALDAFGLTVALAIVVRHLDVVGVINLRSARCAVLEDDLTAWPEARIGGTTLRRRLTGKPKFVASGLALDGLTYDRLFSDDFAWHHRRRLLRGSLDRRTAQPYLHLARLYAREGFPRDAKRAHIARLNATTTARNPSRWVARPLVGYGYAPLRGLVVLILAAVLGGFYFAHAAPSGAIKPTRPPSGRAVTSNSCNADIYPCFNPYVYSVDSLLPIVGLKQRDHWAPDFETSRLTAAVTWGLSALGWIIGLLVVAGFTSLLRKD</sequence>
<feature type="transmembrane region" description="Helical" evidence="2">
    <location>
        <begin position="680"/>
        <end position="704"/>
    </location>
</feature>
<evidence type="ECO:0008006" key="5">
    <source>
        <dbReference type="Google" id="ProtNLM"/>
    </source>
</evidence>
<dbReference type="RefSeq" id="WP_203377546.1">
    <property type="nucleotide sequence ID" value="NZ_JAENHP010000005.1"/>
</dbReference>
<evidence type="ECO:0000256" key="1">
    <source>
        <dbReference type="SAM" id="MobiDB-lite"/>
    </source>
</evidence>
<accession>A0ABS2ADQ8</accession>
<keyword evidence="2" id="KW-0812">Transmembrane</keyword>
<feature type="transmembrane region" description="Helical" evidence="2">
    <location>
        <begin position="588"/>
        <end position="614"/>
    </location>
</feature>
<organism evidence="3 4">
    <name type="scientific">Paractinoplanes ovalisporus</name>
    <dbReference type="NCBI Taxonomy" id="2810368"/>
    <lineage>
        <taxon>Bacteria</taxon>
        <taxon>Bacillati</taxon>
        <taxon>Actinomycetota</taxon>
        <taxon>Actinomycetes</taxon>
        <taxon>Micromonosporales</taxon>
        <taxon>Micromonosporaceae</taxon>
        <taxon>Paractinoplanes</taxon>
    </lineage>
</organism>
<name>A0ABS2ADQ8_9ACTN</name>
<evidence type="ECO:0000256" key="2">
    <source>
        <dbReference type="SAM" id="Phobius"/>
    </source>
</evidence>
<evidence type="ECO:0000313" key="4">
    <source>
        <dbReference type="Proteomes" id="UP000632138"/>
    </source>
</evidence>
<dbReference type="Proteomes" id="UP000632138">
    <property type="component" value="Unassembled WGS sequence"/>
</dbReference>
<gene>
    <name evidence="3" type="ORF">JIG36_18310</name>
</gene>